<sequence length="51" mass="5565">MGLTGSLTLGGKLLLMVLMFIGRLGPLTFAFLIARPQNTHIRYPKGDIYTG</sequence>
<keyword evidence="1" id="KW-0472">Membrane</keyword>
<organism evidence="2 3">
    <name type="scientific">Paraliobacillus quinghaiensis</name>
    <dbReference type="NCBI Taxonomy" id="470815"/>
    <lineage>
        <taxon>Bacteria</taxon>
        <taxon>Bacillati</taxon>
        <taxon>Bacillota</taxon>
        <taxon>Bacilli</taxon>
        <taxon>Bacillales</taxon>
        <taxon>Bacillaceae</taxon>
        <taxon>Paraliobacillus</taxon>
    </lineage>
</organism>
<dbReference type="Proteomes" id="UP000618460">
    <property type="component" value="Unassembled WGS sequence"/>
</dbReference>
<gene>
    <name evidence="2" type="ORF">GCM10011351_02270</name>
</gene>
<name>A0A917WPT0_9BACI</name>
<dbReference type="EMBL" id="BMLG01000001">
    <property type="protein sequence ID" value="GGM19971.1"/>
    <property type="molecule type" value="Genomic_DNA"/>
</dbReference>
<protein>
    <submittedName>
        <fullName evidence="2">Uncharacterized protein</fullName>
    </submittedName>
</protein>
<dbReference type="AlphaFoldDB" id="A0A917WPT0"/>
<comment type="caution">
    <text evidence="2">The sequence shown here is derived from an EMBL/GenBank/DDBJ whole genome shotgun (WGS) entry which is preliminary data.</text>
</comment>
<feature type="transmembrane region" description="Helical" evidence="1">
    <location>
        <begin position="13"/>
        <end position="34"/>
    </location>
</feature>
<accession>A0A917WPT0</accession>
<evidence type="ECO:0000256" key="1">
    <source>
        <dbReference type="SAM" id="Phobius"/>
    </source>
</evidence>
<evidence type="ECO:0000313" key="2">
    <source>
        <dbReference type="EMBL" id="GGM19971.1"/>
    </source>
</evidence>
<reference evidence="2" key="1">
    <citation type="journal article" date="2014" name="Int. J. Syst. Evol. Microbiol.">
        <title>Complete genome sequence of Corynebacterium casei LMG S-19264T (=DSM 44701T), isolated from a smear-ripened cheese.</title>
        <authorList>
            <consortium name="US DOE Joint Genome Institute (JGI-PGF)"/>
            <person name="Walter F."/>
            <person name="Albersmeier A."/>
            <person name="Kalinowski J."/>
            <person name="Ruckert C."/>
        </authorList>
    </citation>
    <scope>NUCLEOTIDE SEQUENCE</scope>
    <source>
        <strain evidence="2">CGMCC 1.6333</strain>
    </source>
</reference>
<proteinExistence type="predicted"/>
<evidence type="ECO:0000313" key="3">
    <source>
        <dbReference type="Proteomes" id="UP000618460"/>
    </source>
</evidence>
<keyword evidence="1" id="KW-0812">Transmembrane</keyword>
<keyword evidence="3" id="KW-1185">Reference proteome</keyword>
<reference evidence="2" key="2">
    <citation type="submission" date="2020-09" db="EMBL/GenBank/DDBJ databases">
        <authorList>
            <person name="Sun Q."/>
            <person name="Zhou Y."/>
        </authorList>
    </citation>
    <scope>NUCLEOTIDE SEQUENCE</scope>
    <source>
        <strain evidence="2">CGMCC 1.6333</strain>
    </source>
</reference>
<keyword evidence="1" id="KW-1133">Transmembrane helix</keyword>